<dbReference type="AlphaFoldDB" id="A0A9W6MNJ3"/>
<evidence type="ECO:0000313" key="2">
    <source>
        <dbReference type="EMBL" id="GLK52675.1"/>
    </source>
</evidence>
<keyword evidence="2" id="KW-0808">Transferase</keyword>
<proteinExistence type="predicted"/>
<reference evidence="2" key="1">
    <citation type="journal article" date="2014" name="Int. J. Syst. Evol. Microbiol.">
        <title>Complete genome sequence of Corynebacterium casei LMG S-19264T (=DSM 44701T), isolated from a smear-ripened cheese.</title>
        <authorList>
            <consortium name="US DOE Joint Genome Institute (JGI-PGF)"/>
            <person name="Walter F."/>
            <person name="Albersmeier A."/>
            <person name="Kalinowski J."/>
            <person name="Ruckert C."/>
        </authorList>
    </citation>
    <scope>NUCLEOTIDE SEQUENCE</scope>
    <source>
        <strain evidence="2">VKM B-1513</strain>
    </source>
</reference>
<reference evidence="2" key="2">
    <citation type="submission" date="2023-01" db="EMBL/GenBank/DDBJ databases">
        <authorList>
            <person name="Sun Q."/>
            <person name="Evtushenko L."/>
        </authorList>
    </citation>
    <scope>NUCLEOTIDE SEQUENCE</scope>
    <source>
        <strain evidence="2">VKM B-1513</strain>
    </source>
</reference>
<keyword evidence="3" id="KW-1185">Reference proteome</keyword>
<dbReference type="PANTHER" id="PTHR37886">
    <property type="entry name" value="S-ADENOSYL-L-METHIONINE-DEPENDENT METHYLTRANSFERASES SUPERFAMILY PROTEIN"/>
    <property type="match status" value="1"/>
</dbReference>
<accession>A0A9W6MNJ3</accession>
<dbReference type="Pfam" id="PF08242">
    <property type="entry name" value="Methyltransf_12"/>
    <property type="match status" value="1"/>
</dbReference>
<protein>
    <submittedName>
        <fullName evidence="2">Type 12 methyltransferase</fullName>
    </submittedName>
</protein>
<dbReference type="RefSeq" id="WP_271187037.1">
    <property type="nucleotide sequence ID" value="NZ_BSFE01000005.1"/>
</dbReference>
<keyword evidence="2" id="KW-0489">Methyltransferase</keyword>
<dbReference type="InterPro" id="IPR013217">
    <property type="entry name" value="Methyltransf_12"/>
</dbReference>
<evidence type="ECO:0000313" key="3">
    <source>
        <dbReference type="Proteomes" id="UP001143486"/>
    </source>
</evidence>
<organism evidence="2 3">
    <name type="scientific">Maricaulis virginensis</name>
    <dbReference type="NCBI Taxonomy" id="144022"/>
    <lineage>
        <taxon>Bacteria</taxon>
        <taxon>Pseudomonadati</taxon>
        <taxon>Pseudomonadota</taxon>
        <taxon>Alphaproteobacteria</taxon>
        <taxon>Maricaulales</taxon>
        <taxon>Maricaulaceae</taxon>
        <taxon>Maricaulis</taxon>
    </lineage>
</organism>
<dbReference type="CDD" id="cd02440">
    <property type="entry name" value="AdoMet_MTases"/>
    <property type="match status" value="1"/>
</dbReference>
<dbReference type="SUPFAM" id="SSF53335">
    <property type="entry name" value="S-adenosyl-L-methionine-dependent methyltransferases"/>
    <property type="match status" value="1"/>
</dbReference>
<evidence type="ECO:0000259" key="1">
    <source>
        <dbReference type="Pfam" id="PF08242"/>
    </source>
</evidence>
<dbReference type="GO" id="GO:0032259">
    <property type="term" value="P:methylation"/>
    <property type="evidence" value="ECO:0007669"/>
    <property type="project" value="UniProtKB-KW"/>
</dbReference>
<dbReference type="EMBL" id="BSFE01000005">
    <property type="protein sequence ID" value="GLK52675.1"/>
    <property type="molecule type" value="Genomic_DNA"/>
</dbReference>
<comment type="caution">
    <text evidence="2">The sequence shown here is derived from an EMBL/GenBank/DDBJ whole genome shotgun (WGS) entry which is preliminary data.</text>
</comment>
<dbReference type="PANTHER" id="PTHR37886:SF1">
    <property type="entry name" value="S-ADENOSYL-L-METHIONINE-DEPENDENT METHYLTRANSFERASES SUPERFAMILY PROTEIN"/>
    <property type="match status" value="1"/>
</dbReference>
<dbReference type="GO" id="GO:0008168">
    <property type="term" value="F:methyltransferase activity"/>
    <property type="evidence" value="ECO:0007669"/>
    <property type="project" value="UniProtKB-KW"/>
</dbReference>
<dbReference type="InterPro" id="IPR029063">
    <property type="entry name" value="SAM-dependent_MTases_sf"/>
</dbReference>
<sequence>MTRETDFITKYHNLDLVRRRVEVGEHRDVIGGMWDELGALQHDFLVAQGLQPHHRLVDIGCGSLRAGVPLTRYLDAGRYYGIDISRDLLDAGYEREILPAGLGSKLPPNHLHATADWDVSPFGVRFDFGLAQSVFTHLPLGQLTDCLAAIAPHFVPGGRVYITYFHRPDDCPDGDPVIHEPGGIATWHDRDPFDIRHDALAAATPEGWDLTIIGEWGHPRDQRMALFTRR</sequence>
<feature type="domain" description="Methyltransferase type 12" evidence="1">
    <location>
        <begin position="57"/>
        <end position="160"/>
    </location>
</feature>
<name>A0A9W6MNJ3_9PROT</name>
<gene>
    <name evidence="2" type="ORF">GCM10017621_21830</name>
</gene>
<dbReference type="Gene3D" id="3.40.50.150">
    <property type="entry name" value="Vaccinia Virus protein VP39"/>
    <property type="match status" value="1"/>
</dbReference>
<dbReference type="Proteomes" id="UP001143486">
    <property type="component" value="Unassembled WGS sequence"/>
</dbReference>